<evidence type="ECO:0000313" key="2">
    <source>
        <dbReference type="EMBL" id="KKY34790.1"/>
    </source>
</evidence>
<dbReference type="InterPro" id="IPR016039">
    <property type="entry name" value="Thiolase-like"/>
</dbReference>
<keyword evidence="3" id="KW-1185">Reference proteome</keyword>
<comment type="caution">
    <text evidence="2">The sequence shown here is derived from an EMBL/GenBank/DDBJ whole genome shotgun (WGS) entry which is preliminary data.</text>
</comment>
<evidence type="ECO:0000313" key="3">
    <source>
        <dbReference type="Proteomes" id="UP000034680"/>
    </source>
</evidence>
<dbReference type="Gene3D" id="3.40.47.10">
    <property type="match status" value="2"/>
</dbReference>
<reference evidence="2 3" key="1">
    <citation type="submission" date="2015-05" db="EMBL/GenBank/DDBJ databases">
        <title>Distinctive expansion of gene families associated with plant cell wall degradation and secondary metabolism in the genomes of grapevine trunk pathogens.</title>
        <authorList>
            <person name="Lawrence D.P."/>
            <person name="Travadon R."/>
            <person name="Rolshausen P.E."/>
            <person name="Baumgartner K."/>
        </authorList>
    </citation>
    <scope>NUCLEOTIDE SEQUENCE [LARGE SCALE GENOMIC DNA]</scope>
    <source>
        <strain evidence="2">DA912</strain>
    </source>
</reference>
<name>A0A0G2I4F1_9PEZI</name>
<feature type="region of interest" description="Disordered" evidence="1">
    <location>
        <begin position="1"/>
        <end position="26"/>
    </location>
</feature>
<dbReference type="OrthoDB" id="435240at2759"/>
<reference evidence="2 3" key="2">
    <citation type="submission" date="2015-05" db="EMBL/GenBank/DDBJ databases">
        <authorList>
            <person name="Morales-Cruz A."/>
            <person name="Amrine K.C."/>
            <person name="Cantu D."/>
        </authorList>
    </citation>
    <scope>NUCLEOTIDE SEQUENCE [LARGE SCALE GENOMIC DNA]</scope>
    <source>
        <strain evidence="2">DA912</strain>
    </source>
</reference>
<organism evidence="2 3">
    <name type="scientific">Diaporthe ampelina</name>
    <dbReference type="NCBI Taxonomy" id="1214573"/>
    <lineage>
        <taxon>Eukaryota</taxon>
        <taxon>Fungi</taxon>
        <taxon>Dikarya</taxon>
        <taxon>Ascomycota</taxon>
        <taxon>Pezizomycotina</taxon>
        <taxon>Sordariomycetes</taxon>
        <taxon>Sordariomycetidae</taxon>
        <taxon>Diaporthales</taxon>
        <taxon>Diaporthaceae</taxon>
        <taxon>Diaporthe</taxon>
    </lineage>
</organism>
<dbReference type="SUPFAM" id="SSF53901">
    <property type="entry name" value="Thiolase-like"/>
    <property type="match status" value="2"/>
</dbReference>
<evidence type="ECO:0000256" key="1">
    <source>
        <dbReference type="SAM" id="MobiDB-lite"/>
    </source>
</evidence>
<dbReference type="GO" id="GO:0016746">
    <property type="term" value="F:acyltransferase activity"/>
    <property type="evidence" value="ECO:0007669"/>
    <property type="project" value="InterPro"/>
</dbReference>
<dbReference type="Proteomes" id="UP000034680">
    <property type="component" value="Unassembled WGS sequence"/>
</dbReference>
<dbReference type="STRING" id="1214573.A0A0G2I4F1"/>
<protein>
    <submittedName>
        <fullName evidence="2">Putative acetylacetyltransferase</fullName>
    </submittedName>
</protein>
<sequence length="328" mass="35157">MFGMPIQSEGGNPAPDHPNPRIGSDPSLNNAGLGFTMFDMAFTPVIIGVADVTNKSHIHKEPATLMFEAISNAINDTGLASLAPVTSQIDSIDVVRTWTWPYADLPGLLGKWLGLEERPAWTRYTDHGGNEPARLVDEAAGRIASGESKVAVVTGGEALASDVGGIHSIGTPIQIYPLYENAFRAYRGQTPKENNDESATLGGVKKKPDDLLTICFPIVPKLACHHLGLPILNSPKPLTLLGGLTSFGGAGNNYSMHAITEMSRQLRDRKAKNGLVLANGGFFSYQHALCLSSEPRRSRFVANHGDQRTLQELASALEEQIGKVGPKI</sequence>
<accession>A0A0G2I4F1</accession>
<dbReference type="EMBL" id="LCUC01000185">
    <property type="protein sequence ID" value="KKY34790.1"/>
    <property type="molecule type" value="Genomic_DNA"/>
</dbReference>
<gene>
    <name evidence="2" type="ORF">UCDDA912_g05219</name>
</gene>
<proteinExistence type="predicted"/>
<keyword evidence="2" id="KW-0808">Transferase</keyword>
<dbReference type="AlphaFoldDB" id="A0A0G2I4F1"/>